<dbReference type="OrthoDB" id="2564465at2759"/>
<feature type="compositionally biased region" description="Low complexity" evidence="1">
    <location>
        <begin position="330"/>
        <end position="343"/>
    </location>
</feature>
<dbReference type="EMBL" id="MU150247">
    <property type="protein sequence ID" value="KAF9465523.1"/>
    <property type="molecule type" value="Genomic_DNA"/>
</dbReference>
<feature type="region of interest" description="Disordered" evidence="1">
    <location>
        <begin position="33"/>
        <end position="360"/>
    </location>
</feature>
<gene>
    <name evidence="2" type="ORF">BDZ94DRAFT_349434</name>
</gene>
<proteinExistence type="predicted"/>
<evidence type="ECO:0000313" key="2">
    <source>
        <dbReference type="EMBL" id="KAF9465523.1"/>
    </source>
</evidence>
<feature type="compositionally biased region" description="Polar residues" evidence="1">
    <location>
        <begin position="205"/>
        <end position="222"/>
    </location>
</feature>
<organism evidence="2 3">
    <name type="scientific">Collybia nuda</name>
    <dbReference type="NCBI Taxonomy" id="64659"/>
    <lineage>
        <taxon>Eukaryota</taxon>
        <taxon>Fungi</taxon>
        <taxon>Dikarya</taxon>
        <taxon>Basidiomycota</taxon>
        <taxon>Agaricomycotina</taxon>
        <taxon>Agaricomycetes</taxon>
        <taxon>Agaricomycetidae</taxon>
        <taxon>Agaricales</taxon>
        <taxon>Tricholomatineae</taxon>
        <taxon>Clitocybaceae</taxon>
        <taxon>Collybia</taxon>
    </lineage>
</organism>
<feature type="compositionally biased region" description="Low complexity" evidence="1">
    <location>
        <begin position="72"/>
        <end position="87"/>
    </location>
</feature>
<feature type="compositionally biased region" description="Basic residues" evidence="1">
    <location>
        <begin position="106"/>
        <end position="116"/>
    </location>
</feature>
<dbReference type="AlphaFoldDB" id="A0A9P5YAY4"/>
<accession>A0A9P5YAY4</accession>
<feature type="compositionally biased region" description="Low complexity" evidence="1">
    <location>
        <begin position="193"/>
        <end position="204"/>
    </location>
</feature>
<reference evidence="2" key="1">
    <citation type="submission" date="2020-11" db="EMBL/GenBank/DDBJ databases">
        <authorList>
            <consortium name="DOE Joint Genome Institute"/>
            <person name="Ahrendt S."/>
            <person name="Riley R."/>
            <person name="Andreopoulos W."/>
            <person name="Labutti K."/>
            <person name="Pangilinan J."/>
            <person name="Ruiz-Duenas F.J."/>
            <person name="Barrasa J.M."/>
            <person name="Sanchez-Garcia M."/>
            <person name="Camarero S."/>
            <person name="Miyauchi S."/>
            <person name="Serrano A."/>
            <person name="Linde D."/>
            <person name="Babiker R."/>
            <person name="Drula E."/>
            <person name="Ayuso-Fernandez I."/>
            <person name="Pacheco R."/>
            <person name="Padilla G."/>
            <person name="Ferreira P."/>
            <person name="Barriuso J."/>
            <person name="Kellner H."/>
            <person name="Castanera R."/>
            <person name="Alfaro M."/>
            <person name="Ramirez L."/>
            <person name="Pisabarro A.G."/>
            <person name="Kuo A."/>
            <person name="Tritt A."/>
            <person name="Lipzen A."/>
            <person name="He G."/>
            <person name="Yan M."/>
            <person name="Ng V."/>
            <person name="Cullen D."/>
            <person name="Martin F."/>
            <person name="Rosso M.-N."/>
            <person name="Henrissat B."/>
            <person name="Hibbett D."/>
            <person name="Martinez A.T."/>
            <person name="Grigoriev I.V."/>
        </authorList>
    </citation>
    <scope>NUCLEOTIDE SEQUENCE</scope>
    <source>
        <strain evidence="2">CBS 247.69</strain>
    </source>
</reference>
<dbReference type="Proteomes" id="UP000807353">
    <property type="component" value="Unassembled WGS sequence"/>
</dbReference>
<name>A0A9P5YAY4_9AGAR</name>
<evidence type="ECO:0000256" key="1">
    <source>
        <dbReference type="SAM" id="MobiDB-lite"/>
    </source>
</evidence>
<feature type="region of interest" description="Disordered" evidence="1">
    <location>
        <begin position="386"/>
        <end position="414"/>
    </location>
</feature>
<feature type="compositionally biased region" description="Low complexity" evidence="1">
    <location>
        <begin position="117"/>
        <end position="131"/>
    </location>
</feature>
<feature type="compositionally biased region" description="Polar residues" evidence="1">
    <location>
        <begin position="156"/>
        <end position="181"/>
    </location>
</feature>
<feature type="compositionally biased region" description="Basic and acidic residues" evidence="1">
    <location>
        <begin position="404"/>
        <end position="414"/>
    </location>
</feature>
<sequence>MGSAQSLMSSEAALTAIVVAGAVGIGYQKMNATAETAKGSPTSASGGTEGGGKKDKKKKKGEKSGHIPVEPPSTTVPTVVPLPTVIPGGFETPGTHEDAPADSKPKKAKNKKKKGKAATPTASTTNTTTNSQVIPPPAAPKSEPSVEPSQRKAKRNQQPPSASSQLNRPLQSSISIDTDGSWTRVESGRRSRGAASASEGPSAEVTSSDAGITTPVTGNSSPIAERTEDEGLLYTSRNSPENRRTLAERMLPKPRKTGVDDMLETPDYPTLSRVMRVQPMPDEKPASGFSWGDYEDVQVGESAGGGNDADGEDDGWGVVKGKGRPKIDRAAASQPQSQKAPEALTKRQRQNANKREAQKALKAEVEVERLSTLARHQRELEKAKMIEQFGKGGGNKTSGGMKATVDERGKLVWE</sequence>
<feature type="compositionally biased region" description="Basic and acidic residues" evidence="1">
    <location>
        <begin position="94"/>
        <end position="105"/>
    </location>
</feature>
<protein>
    <submittedName>
        <fullName evidence="2">Uncharacterized protein</fullName>
    </submittedName>
</protein>
<evidence type="ECO:0000313" key="3">
    <source>
        <dbReference type="Proteomes" id="UP000807353"/>
    </source>
</evidence>
<feature type="compositionally biased region" description="Basic and acidic residues" evidence="1">
    <location>
        <begin position="240"/>
        <end position="251"/>
    </location>
</feature>
<keyword evidence="3" id="KW-1185">Reference proteome</keyword>
<comment type="caution">
    <text evidence="2">The sequence shown here is derived from an EMBL/GenBank/DDBJ whole genome shotgun (WGS) entry which is preliminary data.</text>
</comment>